<proteinExistence type="predicted"/>
<dbReference type="PANTHER" id="PTHR23354">
    <property type="entry name" value="NUCLEOLAR PROTEIN 7/ESTROGEN RECEPTOR COACTIVATOR-RELATED"/>
    <property type="match status" value="1"/>
</dbReference>
<comment type="caution">
    <text evidence="11">The sequence shown here is derived from an EMBL/GenBank/DDBJ whole genome shotgun (WGS) entry which is preliminary data.</text>
</comment>
<protein>
    <recommendedName>
        <fullName evidence="7">MTOR-associated protein MEAK7</fullName>
    </recommendedName>
    <alternativeName>
        <fullName evidence="9">TBC/LysM-associated domain-containing protein 1</fullName>
    </alternativeName>
    <alternativeName>
        <fullName evidence="8">TLD domain-containing protein 1</fullName>
    </alternativeName>
</protein>
<dbReference type="GO" id="GO:0005764">
    <property type="term" value="C:lysosome"/>
    <property type="evidence" value="ECO:0007669"/>
    <property type="project" value="UniProtKB-SubCell"/>
</dbReference>
<dbReference type="Proteomes" id="UP001431209">
    <property type="component" value="Unassembled WGS sequence"/>
</dbReference>
<dbReference type="EMBL" id="JAOPGA020001558">
    <property type="protein sequence ID" value="KAL0489453.1"/>
    <property type="molecule type" value="Genomic_DNA"/>
</dbReference>
<evidence type="ECO:0000259" key="10">
    <source>
        <dbReference type="PROSITE" id="PS51886"/>
    </source>
</evidence>
<dbReference type="AlphaFoldDB" id="A0AAW2ZHV5"/>
<evidence type="ECO:0000256" key="4">
    <source>
        <dbReference type="ARBA" id="ARBA00022490"/>
    </source>
</evidence>
<evidence type="ECO:0000256" key="7">
    <source>
        <dbReference type="ARBA" id="ARBA00039594"/>
    </source>
</evidence>
<evidence type="ECO:0000313" key="12">
    <source>
        <dbReference type="Proteomes" id="UP001431209"/>
    </source>
</evidence>
<dbReference type="InterPro" id="IPR006571">
    <property type="entry name" value="TLDc_dom"/>
</dbReference>
<name>A0AAW2ZHV5_9EUKA</name>
<evidence type="ECO:0000313" key="11">
    <source>
        <dbReference type="EMBL" id="KAL0489453.1"/>
    </source>
</evidence>
<dbReference type="GO" id="GO:0006979">
    <property type="term" value="P:response to oxidative stress"/>
    <property type="evidence" value="ECO:0007669"/>
    <property type="project" value="TreeGrafter"/>
</dbReference>
<keyword evidence="12" id="KW-1185">Reference proteome</keyword>
<evidence type="ECO:0000256" key="1">
    <source>
        <dbReference type="ARBA" id="ARBA00004370"/>
    </source>
</evidence>
<evidence type="ECO:0000256" key="6">
    <source>
        <dbReference type="ARBA" id="ARBA00023228"/>
    </source>
</evidence>
<dbReference type="Pfam" id="PF07534">
    <property type="entry name" value="TLD"/>
    <property type="match status" value="1"/>
</dbReference>
<dbReference type="PROSITE" id="PS51886">
    <property type="entry name" value="TLDC"/>
    <property type="match status" value="1"/>
</dbReference>
<dbReference type="PANTHER" id="PTHR23354:SF131">
    <property type="entry name" value="MTOR-ASSOCIATED PROTEIN MEAK7"/>
    <property type="match status" value="1"/>
</dbReference>
<reference evidence="11 12" key="1">
    <citation type="submission" date="2024-03" db="EMBL/GenBank/DDBJ databases">
        <title>The Acrasis kona genome and developmental transcriptomes reveal deep origins of eukaryotic multicellular pathways.</title>
        <authorList>
            <person name="Sheikh S."/>
            <person name="Fu C.-J."/>
            <person name="Brown M.W."/>
            <person name="Baldauf S.L."/>
        </authorList>
    </citation>
    <scope>NUCLEOTIDE SEQUENCE [LARGE SCALE GENOMIC DNA]</scope>
    <source>
        <strain evidence="11 12">ATCC MYA-3509</strain>
    </source>
</reference>
<evidence type="ECO:0000256" key="5">
    <source>
        <dbReference type="ARBA" id="ARBA00023136"/>
    </source>
</evidence>
<dbReference type="GO" id="GO:0005634">
    <property type="term" value="C:nucleus"/>
    <property type="evidence" value="ECO:0007669"/>
    <property type="project" value="TreeGrafter"/>
</dbReference>
<keyword evidence="6" id="KW-0458">Lysosome</keyword>
<evidence type="ECO:0000256" key="2">
    <source>
        <dbReference type="ARBA" id="ARBA00004371"/>
    </source>
</evidence>
<dbReference type="GO" id="GO:0016020">
    <property type="term" value="C:membrane"/>
    <property type="evidence" value="ECO:0007669"/>
    <property type="project" value="UniProtKB-SubCell"/>
</dbReference>
<keyword evidence="5" id="KW-0472">Membrane</keyword>
<sequence length="260" mass="29400">MGNENTVEKQQIVQQVQTIPIMVPTLESDSNTLKQDDVEFLFQHLPQELKTHSTWSLLYSSSRDGMSMRTFYSAVQLRGPQFLIIKDTKSDVFGCFAPESWDKRQDFYGSEKCFIFKLSPDKAVYKSTKINKNYMYLSFGNSSHSPIYNGLGVGGKIGYFAIELDTDLNHGTSNANCATFSSPTLSSDRKFEVLEVEAWGFPMDNKSKTTLKNTQDMQSLIQQRAKKVDPKDFLGDVSILQQAGVKVGESGYFQEKLQKE</sequence>
<evidence type="ECO:0000256" key="9">
    <source>
        <dbReference type="ARBA" id="ARBA00042134"/>
    </source>
</evidence>
<comment type="subcellular location">
    <subcellularLocation>
        <location evidence="3">Cytoplasm</location>
    </subcellularLocation>
    <subcellularLocation>
        <location evidence="2">Lysosome</location>
    </subcellularLocation>
    <subcellularLocation>
        <location evidence="1">Membrane</location>
    </subcellularLocation>
</comment>
<feature type="domain" description="TLDc" evidence="10">
    <location>
        <begin position="31"/>
        <end position="202"/>
    </location>
</feature>
<organism evidence="11 12">
    <name type="scientific">Acrasis kona</name>
    <dbReference type="NCBI Taxonomy" id="1008807"/>
    <lineage>
        <taxon>Eukaryota</taxon>
        <taxon>Discoba</taxon>
        <taxon>Heterolobosea</taxon>
        <taxon>Tetramitia</taxon>
        <taxon>Eutetramitia</taxon>
        <taxon>Acrasidae</taxon>
        <taxon>Acrasis</taxon>
    </lineage>
</organism>
<gene>
    <name evidence="11" type="ORF">AKO1_009146</name>
</gene>
<evidence type="ECO:0000256" key="3">
    <source>
        <dbReference type="ARBA" id="ARBA00004496"/>
    </source>
</evidence>
<accession>A0AAW2ZHV5</accession>
<evidence type="ECO:0000256" key="8">
    <source>
        <dbReference type="ARBA" id="ARBA00041780"/>
    </source>
</evidence>
<keyword evidence="4" id="KW-0963">Cytoplasm</keyword>
<dbReference type="SMART" id="SM00584">
    <property type="entry name" value="TLDc"/>
    <property type="match status" value="1"/>
</dbReference>